<feature type="compositionally biased region" description="Polar residues" evidence="1">
    <location>
        <begin position="258"/>
        <end position="268"/>
    </location>
</feature>
<gene>
    <name evidence="4" type="ORF">M0813_07340</name>
</gene>
<dbReference type="InterPro" id="IPR050865">
    <property type="entry name" value="BEACH_Domain"/>
</dbReference>
<reference evidence="4" key="1">
    <citation type="submission" date="2022-08" db="EMBL/GenBank/DDBJ databases">
        <title>Novel sulfate-reducing endosymbionts in the free-living metamonad Anaeramoeba.</title>
        <authorList>
            <person name="Jerlstrom-Hultqvist J."/>
            <person name="Cepicka I."/>
            <person name="Gallot-Lavallee L."/>
            <person name="Salas-Leiva D."/>
            <person name="Curtis B.A."/>
            <person name="Zahonova K."/>
            <person name="Pipaliya S."/>
            <person name="Dacks J."/>
            <person name="Roger A.J."/>
        </authorList>
    </citation>
    <scope>NUCLEOTIDE SEQUENCE</scope>
    <source>
        <strain evidence="4">Schooner1</strain>
    </source>
</reference>
<dbReference type="InterPro" id="IPR036372">
    <property type="entry name" value="BEACH_dom_sf"/>
</dbReference>
<name>A0ABQ8XAQ6_9EUKA</name>
<evidence type="ECO:0000259" key="2">
    <source>
        <dbReference type="PROSITE" id="PS50197"/>
    </source>
</evidence>
<feature type="compositionally biased region" description="Low complexity" evidence="1">
    <location>
        <begin position="794"/>
        <end position="805"/>
    </location>
</feature>
<feature type="compositionally biased region" description="Basic and acidic residues" evidence="1">
    <location>
        <begin position="870"/>
        <end position="935"/>
    </location>
</feature>
<feature type="compositionally biased region" description="Acidic residues" evidence="1">
    <location>
        <begin position="30"/>
        <end position="49"/>
    </location>
</feature>
<dbReference type="SUPFAM" id="SSF50978">
    <property type="entry name" value="WD40 repeat-like"/>
    <property type="match status" value="1"/>
</dbReference>
<dbReference type="InterPro" id="IPR023362">
    <property type="entry name" value="PH-BEACH_dom"/>
</dbReference>
<sequence>MNYFWIIYLNNIKNEENKNTNNLENNKNDMDDDNNNNDNDINNDDNDNDINDHNNSNNNNSSSSISNKIINENSGILSIIPSLITNGDIYVGVMSGKKLYKLFNSKDWKSFFIETINKIQFNTFEKIKQKLESKVNTIKENKEKLLEQFWYNTNNLHELNFLYYLIESETNGLIKQKTSYLSKIENLISHSEKQLILLIKKVTNERAPFYNTNQKTFWKINKTEDSFRRHIKLKRNENFNPNFFYLASKKRENYSNISNSSNLKTNQFDDGNGDGNNNSNNNENRRYRYRNTALEFFLKDKTNFFLNFISNNEREKVRNKIIENCPEKFKTLYTEKPSKWLKNSGYTKMWVNREMSNFEYLMKLNTIAGRTFCDVSQYPIFPWVIANYVSKELNFNDPKTFRDLSKPVGCQVPEVEREIKRKYRLLKGSPYGMPAFHHGIHYSTPGGVSYYLIRLEPFTTLAINVQDNSFDKSDRLFNNIGKCWDNFCNFSTSVSELVPEFYYLPEFLSNVNNLDLGKKQNGETVDNVILPPWSNNSPHEFIRIMREALECDYVSEHLNEWIDLIFGYKQKGVEAEKAGNVFNYLTYEDNIDLDKISDEEEKKIIELQIDSFGQCPSQLLKHPHPKRLSLAQIEKTQINWKLIEKKPLVMKLINKPLIFLNVTEKDFVLRRVLGDTNTILTIHENQQLEVHKWLPESDDFERGNQSSQKGKINKTFGVSYDNSNLNLNKCYLLLNDSSTLVSCGYFDSAFRFTKIKTRAMMLMIMLKIKKMNKNKNNNPNNENENKNDNDNIKNNHNNNKNKNNNSHLTNTFEKDIDSLINNKNNNSSIFPEIVLNSMCFGHYSEVTCLDISHDLDVVVSGSKDGSLLLHTEKNNDDDKESLKQKIVGKKNEKDHKKETKEESCLGEKDNKQGKEKDNKQGKEKDNKQGKEKEQEFNAVGSEEESGSTN</sequence>
<protein>
    <submittedName>
        <fullName evidence="4">Beige/beach-related</fullName>
    </submittedName>
</protein>
<evidence type="ECO:0000313" key="4">
    <source>
        <dbReference type="EMBL" id="KAJ6229752.1"/>
    </source>
</evidence>
<dbReference type="Proteomes" id="UP001150062">
    <property type="component" value="Unassembled WGS sequence"/>
</dbReference>
<keyword evidence="5" id="KW-1185">Reference proteome</keyword>
<dbReference type="Gene3D" id="2.30.29.30">
    <property type="entry name" value="Pleckstrin-homology domain (PH domain)/Phosphotyrosine-binding domain (PTB)"/>
    <property type="match status" value="1"/>
</dbReference>
<organism evidence="4 5">
    <name type="scientific">Anaeramoeba flamelloides</name>
    <dbReference type="NCBI Taxonomy" id="1746091"/>
    <lineage>
        <taxon>Eukaryota</taxon>
        <taxon>Metamonada</taxon>
        <taxon>Anaeramoebidae</taxon>
        <taxon>Anaeramoeba</taxon>
    </lineage>
</organism>
<accession>A0ABQ8XAQ6</accession>
<feature type="compositionally biased region" description="Basic and acidic residues" evidence="1">
    <location>
        <begin position="783"/>
        <end position="793"/>
    </location>
</feature>
<dbReference type="PROSITE" id="PS50197">
    <property type="entry name" value="BEACH"/>
    <property type="match status" value="1"/>
</dbReference>
<feature type="domain" description="BEACH" evidence="2">
    <location>
        <begin position="335"/>
        <end position="627"/>
    </location>
</feature>
<feature type="region of interest" description="Disordered" evidence="1">
    <location>
        <begin position="17"/>
        <end position="64"/>
    </location>
</feature>
<dbReference type="Pfam" id="PF14844">
    <property type="entry name" value="PH_BEACH"/>
    <property type="match status" value="1"/>
</dbReference>
<dbReference type="CDD" id="cd06071">
    <property type="entry name" value="Beach"/>
    <property type="match status" value="1"/>
</dbReference>
<dbReference type="EMBL" id="JAOAOG010000317">
    <property type="protein sequence ID" value="KAJ6229752.1"/>
    <property type="molecule type" value="Genomic_DNA"/>
</dbReference>
<dbReference type="SUPFAM" id="SSF81837">
    <property type="entry name" value="BEACH domain"/>
    <property type="match status" value="1"/>
</dbReference>
<evidence type="ECO:0000256" key="1">
    <source>
        <dbReference type="SAM" id="MobiDB-lite"/>
    </source>
</evidence>
<feature type="region of interest" description="Disordered" evidence="1">
    <location>
        <begin position="258"/>
        <end position="285"/>
    </location>
</feature>
<dbReference type="InterPro" id="IPR000409">
    <property type="entry name" value="BEACH_dom"/>
</dbReference>
<dbReference type="PANTHER" id="PTHR13743:SF112">
    <property type="entry name" value="BEACH DOMAIN-CONTAINING PROTEIN"/>
    <property type="match status" value="1"/>
</dbReference>
<dbReference type="Gene3D" id="1.10.1540.10">
    <property type="entry name" value="BEACH domain"/>
    <property type="match status" value="1"/>
</dbReference>
<dbReference type="InterPro" id="IPR011993">
    <property type="entry name" value="PH-like_dom_sf"/>
</dbReference>
<dbReference type="InterPro" id="IPR015943">
    <property type="entry name" value="WD40/YVTN_repeat-like_dom_sf"/>
</dbReference>
<dbReference type="InterPro" id="IPR001680">
    <property type="entry name" value="WD40_rpt"/>
</dbReference>
<feature type="compositionally biased region" description="Low complexity" evidence="1">
    <location>
        <begin position="53"/>
        <end position="64"/>
    </location>
</feature>
<dbReference type="Pfam" id="PF02138">
    <property type="entry name" value="Beach"/>
    <property type="match status" value="1"/>
</dbReference>
<dbReference type="Gene3D" id="2.130.10.10">
    <property type="entry name" value="YVTN repeat-like/Quinoprotein amine dehydrogenase"/>
    <property type="match status" value="1"/>
</dbReference>
<dbReference type="PROSITE" id="PS51783">
    <property type="entry name" value="PH_BEACH"/>
    <property type="match status" value="1"/>
</dbReference>
<dbReference type="SMART" id="SM00320">
    <property type="entry name" value="WD40"/>
    <property type="match status" value="1"/>
</dbReference>
<comment type="caution">
    <text evidence="4">The sequence shown here is derived from an EMBL/GenBank/DDBJ whole genome shotgun (WGS) entry which is preliminary data.</text>
</comment>
<feature type="region of interest" description="Disordered" evidence="1">
    <location>
        <begin position="772"/>
        <end position="809"/>
    </location>
</feature>
<dbReference type="PANTHER" id="PTHR13743">
    <property type="entry name" value="BEIGE/BEACH-RELATED"/>
    <property type="match status" value="1"/>
</dbReference>
<evidence type="ECO:0000259" key="3">
    <source>
        <dbReference type="PROSITE" id="PS51783"/>
    </source>
</evidence>
<proteinExistence type="predicted"/>
<evidence type="ECO:0000313" key="5">
    <source>
        <dbReference type="Proteomes" id="UP001150062"/>
    </source>
</evidence>
<dbReference type="InterPro" id="IPR036322">
    <property type="entry name" value="WD40_repeat_dom_sf"/>
</dbReference>
<feature type="region of interest" description="Disordered" evidence="1">
    <location>
        <begin position="870"/>
        <end position="949"/>
    </location>
</feature>
<dbReference type="SMART" id="SM01026">
    <property type="entry name" value="Beach"/>
    <property type="match status" value="1"/>
</dbReference>
<dbReference type="SUPFAM" id="SSF50729">
    <property type="entry name" value="PH domain-like"/>
    <property type="match status" value="1"/>
</dbReference>
<feature type="domain" description="BEACH-type PH" evidence="3">
    <location>
        <begin position="222"/>
        <end position="322"/>
    </location>
</feature>